<gene>
    <name evidence="8" type="ORF">LGLO00237_LOCUS18302</name>
</gene>
<comment type="subcellular location">
    <subcellularLocation>
        <location evidence="1">Membrane</location>
        <topology evidence="1">Multi-pass membrane protein</topology>
    </subcellularLocation>
</comment>
<keyword evidence="4 7" id="KW-1133">Transmembrane helix</keyword>
<evidence type="ECO:0000313" key="8">
    <source>
        <dbReference type="EMBL" id="CAE0666690.1"/>
    </source>
</evidence>
<dbReference type="GO" id="GO:0016020">
    <property type="term" value="C:membrane"/>
    <property type="evidence" value="ECO:0007669"/>
    <property type="project" value="UniProtKB-SubCell"/>
</dbReference>
<feature type="region of interest" description="Disordered" evidence="6">
    <location>
        <begin position="1"/>
        <end position="26"/>
    </location>
</feature>
<evidence type="ECO:0000256" key="4">
    <source>
        <dbReference type="ARBA" id="ARBA00022989"/>
    </source>
</evidence>
<dbReference type="EMBL" id="HBIV01025500">
    <property type="protein sequence ID" value="CAE0666690.1"/>
    <property type="molecule type" value="Transcribed_RNA"/>
</dbReference>
<feature type="transmembrane region" description="Helical" evidence="7">
    <location>
        <begin position="166"/>
        <end position="184"/>
    </location>
</feature>
<organism evidence="8">
    <name type="scientific">Lotharella globosa</name>
    <dbReference type="NCBI Taxonomy" id="91324"/>
    <lineage>
        <taxon>Eukaryota</taxon>
        <taxon>Sar</taxon>
        <taxon>Rhizaria</taxon>
        <taxon>Cercozoa</taxon>
        <taxon>Chlorarachniophyceae</taxon>
        <taxon>Lotharella</taxon>
    </lineage>
</organism>
<accession>A0A6U2YAP5</accession>
<evidence type="ECO:0000256" key="6">
    <source>
        <dbReference type="SAM" id="MobiDB-lite"/>
    </source>
</evidence>
<protein>
    <submittedName>
        <fullName evidence="8">Uncharacterized protein</fullName>
    </submittedName>
</protein>
<dbReference type="Pfam" id="PF03134">
    <property type="entry name" value="TB2_DP1_HVA22"/>
    <property type="match status" value="2"/>
</dbReference>
<dbReference type="AlphaFoldDB" id="A0A6U2YAP5"/>
<keyword evidence="3 7" id="KW-0812">Transmembrane</keyword>
<feature type="transmembrane region" description="Helical" evidence="7">
    <location>
        <begin position="52"/>
        <end position="75"/>
    </location>
</feature>
<name>A0A6U2YAP5_9EUKA</name>
<comment type="similarity">
    <text evidence="2">Belongs to the DP1 family.</text>
</comment>
<feature type="transmembrane region" description="Helical" evidence="7">
    <location>
        <begin position="128"/>
        <end position="146"/>
    </location>
</feature>
<feature type="region of interest" description="Disordered" evidence="6">
    <location>
        <begin position="260"/>
        <end position="286"/>
    </location>
</feature>
<feature type="transmembrane region" description="Helical" evidence="7">
    <location>
        <begin position="87"/>
        <end position="116"/>
    </location>
</feature>
<dbReference type="PANTHER" id="PTHR12300:SF161">
    <property type="entry name" value="RECEPTOR EXPRESSION-ENHANCING PROTEIN"/>
    <property type="match status" value="1"/>
</dbReference>
<proteinExistence type="inferred from homology"/>
<sequence>MADSKTDYRSLEDGQRAADGNGNGKGPAEKIEEALGDFNDSVKERLGDVSKFGVCMSLVLHLAYAMLATVVILFLKTHFVDTEEKSFLATVLVGVNFTKLWVTLIGIIVPMILSVRALVTLETDDDRFWLEYWIAYAVYSFMTILFEEILFEDDWLWYAIQGSVYVWLYLPGLGGCHLLSVYLLKPQLLPLIHRVSSYVRKRVSLQLILGSMVNLAFIACLFFFFIPFCSTYIGTTLVGLSWPTLASLEHISKNVVAEVPPEGEEDKKKEEKKNTENGAKPAGTPIGGGECDSQWLTYWVVFAPVHFVDVWYDNLLDDSYWFRDIWYKLALPFIVWLQIPFFHGAEYIFLHIICPIFGLHVHRFQYAAAPWAEAPRAVNYVTYAKNMHGFIDVIMDAAGEGKKK</sequence>
<feature type="compositionally biased region" description="Basic and acidic residues" evidence="6">
    <location>
        <begin position="265"/>
        <end position="275"/>
    </location>
</feature>
<dbReference type="PANTHER" id="PTHR12300">
    <property type="entry name" value="HVA22-LIKE PROTEINS"/>
    <property type="match status" value="1"/>
</dbReference>
<evidence type="ECO:0000256" key="5">
    <source>
        <dbReference type="ARBA" id="ARBA00023136"/>
    </source>
</evidence>
<keyword evidence="5 7" id="KW-0472">Membrane</keyword>
<feature type="compositionally biased region" description="Basic and acidic residues" evidence="6">
    <location>
        <begin position="1"/>
        <end position="16"/>
    </location>
</feature>
<feature type="transmembrane region" description="Helical" evidence="7">
    <location>
        <begin position="205"/>
        <end position="226"/>
    </location>
</feature>
<evidence type="ECO:0000256" key="1">
    <source>
        <dbReference type="ARBA" id="ARBA00004141"/>
    </source>
</evidence>
<evidence type="ECO:0000256" key="7">
    <source>
        <dbReference type="SAM" id="Phobius"/>
    </source>
</evidence>
<evidence type="ECO:0000256" key="2">
    <source>
        <dbReference type="ARBA" id="ARBA00008573"/>
    </source>
</evidence>
<reference evidence="8" key="1">
    <citation type="submission" date="2021-01" db="EMBL/GenBank/DDBJ databases">
        <authorList>
            <person name="Corre E."/>
            <person name="Pelletier E."/>
            <person name="Niang G."/>
            <person name="Scheremetjew M."/>
            <person name="Finn R."/>
            <person name="Kale V."/>
            <person name="Holt S."/>
            <person name="Cochrane G."/>
            <person name="Meng A."/>
            <person name="Brown T."/>
            <person name="Cohen L."/>
        </authorList>
    </citation>
    <scope>NUCLEOTIDE SEQUENCE</scope>
    <source>
        <strain evidence="8">CCCM811</strain>
    </source>
</reference>
<evidence type="ECO:0000256" key="3">
    <source>
        <dbReference type="ARBA" id="ARBA00022692"/>
    </source>
</evidence>
<dbReference type="InterPro" id="IPR004345">
    <property type="entry name" value="TB2_DP1_HVA22"/>
</dbReference>